<evidence type="ECO:0000313" key="2">
    <source>
        <dbReference type="EMBL" id="XDQ82845.1"/>
    </source>
</evidence>
<protein>
    <submittedName>
        <fullName evidence="2">SMI1/KNR4 family protein</fullName>
    </submittedName>
</protein>
<organism evidence="2">
    <name type="scientific">Streptomyces sp. Y1</name>
    <dbReference type="NCBI Taxonomy" id="3238634"/>
    <lineage>
        <taxon>Bacteria</taxon>
        <taxon>Bacillati</taxon>
        <taxon>Actinomycetota</taxon>
        <taxon>Actinomycetes</taxon>
        <taxon>Kitasatosporales</taxon>
        <taxon>Streptomycetaceae</taxon>
        <taxon>Streptomyces</taxon>
    </lineage>
</organism>
<dbReference type="InterPro" id="IPR037883">
    <property type="entry name" value="Knr4/Smi1-like_sf"/>
</dbReference>
<dbReference type="EMBL" id="CP163445">
    <property type="protein sequence ID" value="XDQ82845.1"/>
    <property type="molecule type" value="Genomic_DNA"/>
</dbReference>
<evidence type="ECO:0000256" key="1">
    <source>
        <dbReference type="SAM" id="MobiDB-lite"/>
    </source>
</evidence>
<sequence length="249" mass="27641">MTSPQRRSSEPQLAMDHAQSGVRPGNDDELIDKLRTRAWDPGLRFDRADVPLAWIEERYGQDGIERIQGRIISSGSSGKVTLDARAEEIASYFAEAPREPLFAPITRDEVDAAEQIIGRPLPELLRRIYTEVGNGGFGPDAGIASLTAGQRVPGHLADWHSSVCMHERNRIEGLPSSWLYLVPGGCTMEWHVSLLAVDNPVLLFDVDGWEPSWGEDPHDGLRNASPSLRHWLWTWAGGGDVWAQVHDHA</sequence>
<dbReference type="RefSeq" id="WP_369185096.1">
    <property type="nucleotide sequence ID" value="NZ_CP163445.1"/>
</dbReference>
<reference evidence="2" key="1">
    <citation type="submission" date="2024-07" db="EMBL/GenBank/DDBJ databases">
        <authorList>
            <person name="Yu S.T."/>
        </authorList>
    </citation>
    <scope>NUCLEOTIDE SEQUENCE</scope>
    <source>
        <strain evidence="2">Y1</strain>
    </source>
</reference>
<dbReference type="AlphaFoldDB" id="A0AB39TUK8"/>
<feature type="region of interest" description="Disordered" evidence="1">
    <location>
        <begin position="1"/>
        <end position="28"/>
    </location>
</feature>
<gene>
    <name evidence="2" type="ORF">AB2U05_32275</name>
</gene>
<proteinExistence type="predicted"/>
<dbReference type="SUPFAM" id="SSF160631">
    <property type="entry name" value="SMI1/KNR4-like"/>
    <property type="match status" value="1"/>
</dbReference>
<name>A0AB39TUK8_9ACTN</name>
<accession>A0AB39TUK8</accession>